<dbReference type="GO" id="GO:0006508">
    <property type="term" value="P:proteolysis"/>
    <property type="evidence" value="ECO:0007669"/>
    <property type="project" value="UniProtKB-KW"/>
</dbReference>
<organism evidence="6">
    <name type="scientific">hydrothermal vent metagenome</name>
    <dbReference type="NCBI Taxonomy" id="652676"/>
    <lineage>
        <taxon>unclassified sequences</taxon>
        <taxon>metagenomes</taxon>
        <taxon>ecological metagenomes</taxon>
    </lineage>
</organism>
<accession>A0A3B0RFQ7</accession>
<dbReference type="Gene3D" id="6.20.330.10">
    <property type="match status" value="1"/>
</dbReference>
<dbReference type="Gene3D" id="3.90.226.10">
    <property type="entry name" value="2-enoyl-CoA Hydratase, Chain A, domain 1"/>
    <property type="match status" value="1"/>
</dbReference>
<dbReference type="InterPro" id="IPR001907">
    <property type="entry name" value="ClpP"/>
</dbReference>
<dbReference type="Pfam" id="PF01343">
    <property type="entry name" value="Peptidase_S49"/>
    <property type="match status" value="1"/>
</dbReference>
<dbReference type="GO" id="GO:0004176">
    <property type="term" value="F:ATP-dependent peptidase activity"/>
    <property type="evidence" value="ECO:0007669"/>
    <property type="project" value="InterPro"/>
</dbReference>
<evidence type="ECO:0000256" key="2">
    <source>
        <dbReference type="ARBA" id="ARBA00022670"/>
    </source>
</evidence>
<gene>
    <name evidence="6" type="ORF">MNBD_ALPHA08-980</name>
</gene>
<dbReference type="PANTHER" id="PTHR42987">
    <property type="entry name" value="PEPTIDASE S49"/>
    <property type="match status" value="1"/>
</dbReference>
<name>A0A3B0RFQ7_9ZZZZ</name>
<feature type="domain" description="Peptidase S49" evidence="5">
    <location>
        <begin position="115"/>
        <end position="255"/>
    </location>
</feature>
<comment type="similarity">
    <text evidence="1">Belongs to the peptidase S49 family.</text>
</comment>
<proteinExistence type="inferred from homology"/>
<evidence type="ECO:0000256" key="3">
    <source>
        <dbReference type="ARBA" id="ARBA00022801"/>
    </source>
</evidence>
<evidence type="ECO:0000256" key="4">
    <source>
        <dbReference type="ARBA" id="ARBA00022825"/>
    </source>
</evidence>
<keyword evidence="3" id="KW-0378">Hydrolase</keyword>
<dbReference type="PRINTS" id="PR00127">
    <property type="entry name" value="CLPPROTEASEP"/>
</dbReference>
<evidence type="ECO:0000259" key="5">
    <source>
        <dbReference type="Pfam" id="PF01343"/>
    </source>
</evidence>
<dbReference type="SUPFAM" id="SSF52096">
    <property type="entry name" value="ClpP/crotonase"/>
    <property type="match status" value="1"/>
</dbReference>
<sequence length="314" mass="34106">MVWPGACVKVRLKSNQSLVLVIPCVSDYLSDMKKFITNLIPKRFRRSRVVIPVVKLNGAIAATRRGLSLDNIGSSLDKAFAKPATKAVALAINSPGGSPVQSALIHDRIRQLAAKNDIQVLVFCEDVAASGGYWLATAGDEIYANTSSIIGSIGVIASGFGFVKAIEKLGVERRVYTAGKNKSILDPFKPENKADIDRLKNLHLEIHQGFIDQVKARRGDALVEDKDMFTGAFWTGGKAKDLGLIDGLGNMHDVLVEKFGPEVELKVFDRSSGLLSKLGFASRLDLGRLNIAEGLGEDVIDSLETRALWQRYGL</sequence>
<dbReference type="InterPro" id="IPR029045">
    <property type="entry name" value="ClpP/crotonase-like_dom_sf"/>
</dbReference>
<reference evidence="6" key="1">
    <citation type="submission" date="2018-06" db="EMBL/GenBank/DDBJ databases">
        <authorList>
            <person name="Zhirakovskaya E."/>
        </authorList>
    </citation>
    <scope>NUCLEOTIDE SEQUENCE</scope>
</reference>
<dbReference type="AlphaFoldDB" id="A0A3B0RFQ7"/>
<protein>
    <submittedName>
        <fullName evidence="6">Peptidase, family S49</fullName>
    </submittedName>
</protein>
<evidence type="ECO:0000313" key="6">
    <source>
        <dbReference type="EMBL" id="VAV87676.1"/>
    </source>
</evidence>
<dbReference type="PANTHER" id="PTHR42987:SF8">
    <property type="entry name" value="PROTEINASE"/>
    <property type="match status" value="1"/>
</dbReference>
<dbReference type="EMBL" id="UOEC01000032">
    <property type="protein sequence ID" value="VAV87676.1"/>
    <property type="molecule type" value="Genomic_DNA"/>
</dbReference>
<dbReference type="GO" id="GO:0004252">
    <property type="term" value="F:serine-type endopeptidase activity"/>
    <property type="evidence" value="ECO:0007669"/>
    <property type="project" value="InterPro"/>
</dbReference>
<dbReference type="InterPro" id="IPR002142">
    <property type="entry name" value="Peptidase_S49"/>
</dbReference>
<dbReference type="InterPro" id="IPR047272">
    <property type="entry name" value="S49_SppA_C"/>
</dbReference>
<dbReference type="CDD" id="cd07023">
    <property type="entry name" value="S49_Sppa_N_C"/>
    <property type="match status" value="1"/>
</dbReference>
<keyword evidence="4" id="KW-0720">Serine protease</keyword>
<evidence type="ECO:0000256" key="1">
    <source>
        <dbReference type="ARBA" id="ARBA00008683"/>
    </source>
</evidence>
<keyword evidence="2" id="KW-0645">Protease</keyword>